<name>A0A8J3BEN8_9BACI</name>
<dbReference type="AlphaFoldDB" id="A0A8J3BEN8"/>
<evidence type="ECO:0000259" key="9">
    <source>
        <dbReference type="SMART" id="SM00919"/>
    </source>
</evidence>
<dbReference type="SUPFAM" id="SSF51735">
    <property type="entry name" value="NAD(P)-binding Rossmann-fold domains"/>
    <property type="match status" value="1"/>
</dbReference>
<evidence type="ECO:0000256" key="3">
    <source>
        <dbReference type="ARBA" id="ARBA00022723"/>
    </source>
</evidence>
<dbReference type="PANTHER" id="PTHR43237">
    <property type="entry name" value="NADP-DEPENDENT MALIC ENZYME"/>
    <property type="match status" value="1"/>
</dbReference>
<evidence type="ECO:0000313" key="12">
    <source>
        <dbReference type="Proteomes" id="UP000637720"/>
    </source>
</evidence>
<sequence length="471" mass="50969">MALERTASMSIILRLEIDKSLAHFGGILSSISAAGGDIVAIDVIKVSKQRTVRDITVNVYDQAHAQQVVDVVSRLAGVKLINVSDRTFLVHLGGKLEVQPKMPIKNREELSRVYTPGVARVCQAIAEDPSKAFSLTIKRNTVAVVSDGSAVLGLGDVGPYAAMPVMEGKAMLFKQLAGVDAFPICLDTKDTEEIIRIVKAIAPAFGGINLEDISAPRCFEIEERLKEELDIPVFHDDQHGTAVVMLAGLLNALKLVGKRLDEIKVVVCGIGAAGTACTKMLLSAGVQNIIGVDRDGAIVRGKRYDNPMWNWYAERTNPDNVSGSLSDVIEGADVFIGVSAPGVLKVEDIKKMARDPIVFAMANPIPEIDPEEAEPYVRVLATGRSDLPNQINNVLCFPGIFRGALDCRAREINEEMKLAAAKAIASVVSDEELNEYYIIPSVFNTKVVERVREAVIEAAVRTGVARRDTKD</sequence>
<feature type="domain" description="Malic enzyme NAD-binding" evidence="9">
    <location>
        <begin position="238"/>
        <end position="460"/>
    </location>
</feature>
<dbReference type="EMBL" id="BMOF01000016">
    <property type="protein sequence ID" value="GGJ98513.1"/>
    <property type="molecule type" value="Genomic_DNA"/>
</dbReference>
<dbReference type="GO" id="GO:0016616">
    <property type="term" value="F:oxidoreductase activity, acting on the CH-OH group of donors, NAD or NADP as acceptor"/>
    <property type="evidence" value="ECO:0007669"/>
    <property type="project" value="InterPro"/>
</dbReference>
<evidence type="ECO:0000256" key="2">
    <source>
        <dbReference type="ARBA" id="ARBA00008785"/>
    </source>
</evidence>
<dbReference type="PIRSF" id="PIRSF000106">
    <property type="entry name" value="ME"/>
    <property type="match status" value="1"/>
</dbReference>
<dbReference type="GO" id="GO:0046872">
    <property type="term" value="F:metal ion binding"/>
    <property type="evidence" value="ECO:0007669"/>
    <property type="project" value="UniProtKB-KW"/>
</dbReference>
<dbReference type="SMART" id="SM00919">
    <property type="entry name" value="Malic_M"/>
    <property type="match status" value="1"/>
</dbReference>
<proteinExistence type="inferred from homology"/>
<dbReference type="RefSeq" id="WP_188817013.1">
    <property type="nucleotide sequence ID" value="NZ_BMOF01000016.1"/>
</dbReference>
<feature type="domain" description="Malic enzyme N-terminal" evidence="10">
    <location>
        <begin position="93"/>
        <end position="226"/>
    </location>
</feature>
<dbReference type="PROSITE" id="PS00331">
    <property type="entry name" value="MALIC_ENZYMES"/>
    <property type="match status" value="1"/>
</dbReference>
<evidence type="ECO:0000256" key="1">
    <source>
        <dbReference type="ARBA" id="ARBA00001936"/>
    </source>
</evidence>
<dbReference type="InterPro" id="IPR051674">
    <property type="entry name" value="Malate_Decarboxylase"/>
</dbReference>
<evidence type="ECO:0000256" key="8">
    <source>
        <dbReference type="RuleBase" id="RU003427"/>
    </source>
</evidence>
<comment type="similarity">
    <text evidence="2 8">Belongs to the malic enzymes family.</text>
</comment>
<evidence type="ECO:0000259" key="10">
    <source>
        <dbReference type="SMART" id="SM01274"/>
    </source>
</evidence>
<feature type="binding site" evidence="7">
    <location>
        <position position="212"/>
    </location>
    <ligand>
        <name>a divalent metal cation</name>
        <dbReference type="ChEBI" id="CHEBI:60240"/>
    </ligand>
</feature>
<feature type="binding site" evidence="7">
    <location>
        <position position="211"/>
    </location>
    <ligand>
        <name>a divalent metal cation</name>
        <dbReference type="ChEBI" id="CHEBI:60240"/>
    </ligand>
</feature>
<dbReference type="InterPro" id="IPR045213">
    <property type="entry name" value="Malic_NAD-bd_bact_type"/>
</dbReference>
<dbReference type="SUPFAM" id="SSF53223">
    <property type="entry name" value="Aminoacid dehydrogenase-like, N-terminal domain"/>
    <property type="match status" value="1"/>
</dbReference>
<dbReference type="InterPro" id="IPR012301">
    <property type="entry name" value="Malic_N_dom"/>
</dbReference>
<evidence type="ECO:0000256" key="4">
    <source>
        <dbReference type="ARBA" id="ARBA00023002"/>
    </source>
</evidence>
<feature type="active site" description="Proton donor" evidence="5">
    <location>
        <position position="114"/>
    </location>
</feature>
<accession>A0A8J3BEN8</accession>
<dbReference type="SMART" id="SM01274">
    <property type="entry name" value="malic"/>
    <property type="match status" value="1"/>
</dbReference>
<dbReference type="FunFam" id="3.40.50.720:FF:000095">
    <property type="entry name" value="NADP-dependent malic enzyme"/>
    <property type="match status" value="1"/>
</dbReference>
<dbReference type="InterPro" id="IPR012302">
    <property type="entry name" value="Malic_NAD-bd"/>
</dbReference>
<dbReference type="Gene3D" id="3.40.50.10380">
    <property type="entry name" value="Malic enzyme, N-terminal domain"/>
    <property type="match status" value="1"/>
</dbReference>
<keyword evidence="3 7" id="KW-0479">Metal-binding</keyword>
<dbReference type="CDD" id="cd05311">
    <property type="entry name" value="NAD_bind_2_malic_enz"/>
    <property type="match status" value="1"/>
</dbReference>
<dbReference type="Pfam" id="PF00390">
    <property type="entry name" value="malic"/>
    <property type="match status" value="1"/>
</dbReference>
<dbReference type="PANTHER" id="PTHR43237:SF4">
    <property type="entry name" value="NADP-DEPENDENT MALIC ENZYME"/>
    <property type="match status" value="1"/>
</dbReference>
<dbReference type="FunFam" id="3.40.50.10380:FF:000003">
    <property type="entry name" value="NADP-dependent malic enzyme"/>
    <property type="match status" value="1"/>
</dbReference>
<dbReference type="Gene3D" id="3.40.50.720">
    <property type="entry name" value="NAD(P)-binding Rossmann-like Domain"/>
    <property type="match status" value="1"/>
</dbReference>
<reference evidence="11" key="1">
    <citation type="journal article" date="2014" name="Int. J. Syst. Evol. Microbiol.">
        <title>Complete genome sequence of Corynebacterium casei LMG S-19264T (=DSM 44701T), isolated from a smear-ripened cheese.</title>
        <authorList>
            <consortium name="US DOE Joint Genome Institute (JGI-PGF)"/>
            <person name="Walter F."/>
            <person name="Albersmeier A."/>
            <person name="Kalinowski J."/>
            <person name="Ruckert C."/>
        </authorList>
    </citation>
    <scope>NUCLEOTIDE SEQUENCE</scope>
    <source>
        <strain evidence="11">JCM 14719</strain>
    </source>
</reference>
<evidence type="ECO:0000256" key="6">
    <source>
        <dbReference type="PIRSR" id="PIRSR000106-2"/>
    </source>
</evidence>
<feature type="binding site" evidence="7">
    <location>
        <position position="237"/>
    </location>
    <ligand>
        <name>a divalent metal cation</name>
        <dbReference type="ChEBI" id="CHEBI:60240"/>
    </ligand>
</feature>
<dbReference type="Proteomes" id="UP000637720">
    <property type="component" value="Unassembled WGS sequence"/>
</dbReference>
<comment type="cofactor">
    <cofactor evidence="1">
        <name>Mn(2+)</name>
        <dbReference type="ChEBI" id="CHEBI:29035"/>
    </cofactor>
</comment>
<dbReference type="Pfam" id="PF03949">
    <property type="entry name" value="Malic_M"/>
    <property type="match status" value="1"/>
</dbReference>
<dbReference type="GO" id="GO:0051287">
    <property type="term" value="F:NAD binding"/>
    <property type="evidence" value="ECO:0007669"/>
    <property type="project" value="InterPro"/>
</dbReference>
<feature type="binding site" evidence="6">
    <location>
        <position position="392"/>
    </location>
    <ligand>
        <name>(S)-malate</name>
        <dbReference type="ChEBI" id="CHEBI:15589"/>
    </ligand>
</feature>
<dbReference type="InterPro" id="IPR037062">
    <property type="entry name" value="Malic_N_dom_sf"/>
</dbReference>
<dbReference type="PRINTS" id="PR00072">
    <property type="entry name" value="MALOXRDTASE"/>
</dbReference>
<evidence type="ECO:0000256" key="7">
    <source>
        <dbReference type="PIRSR" id="PIRSR000106-3"/>
    </source>
</evidence>
<keyword evidence="12" id="KW-1185">Reference proteome</keyword>
<feature type="binding site" evidence="6">
    <location>
        <position position="363"/>
    </location>
    <ligand>
        <name>(S)-malate</name>
        <dbReference type="ChEBI" id="CHEBI:15589"/>
    </ligand>
</feature>
<reference evidence="11" key="2">
    <citation type="submission" date="2020-09" db="EMBL/GenBank/DDBJ databases">
        <authorList>
            <person name="Sun Q."/>
            <person name="Ohkuma M."/>
        </authorList>
    </citation>
    <scope>NUCLEOTIDE SEQUENCE</scope>
    <source>
        <strain evidence="11">JCM 14719</strain>
    </source>
</reference>
<comment type="caution">
    <text evidence="11">The sequence shown here is derived from an EMBL/GenBank/DDBJ whole genome shotgun (WGS) entry which is preliminary data.</text>
</comment>
<evidence type="ECO:0000313" key="11">
    <source>
        <dbReference type="EMBL" id="GGJ98513.1"/>
    </source>
</evidence>
<comment type="cofactor">
    <cofactor evidence="7">
        <name>Mg(2+)</name>
        <dbReference type="ChEBI" id="CHEBI:18420"/>
    </cofactor>
    <cofactor evidence="7">
        <name>Mn(2+)</name>
        <dbReference type="ChEBI" id="CHEBI:29035"/>
    </cofactor>
    <text evidence="7">Divalent metal cations. Prefers magnesium or manganese.</text>
</comment>
<keyword evidence="4" id="KW-0560">Oxidoreductase</keyword>
<dbReference type="InterPro" id="IPR036291">
    <property type="entry name" value="NAD(P)-bd_dom_sf"/>
</dbReference>
<dbReference type="GO" id="GO:0004470">
    <property type="term" value="F:malic enzyme activity"/>
    <property type="evidence" value="ECO:0007669"/>
    <property type="project" value="InterPro"/>
</dbReference>
<dbReference type="InterPro" id="IPR001891">
    <property type="entry name" value="Malic_OxRdtase"/>
</dbReference>
<organism evidence="11 12">
    <name type="scientific">Calditerricola satsumensis</name>
    <dbReference type="NCBI Taxonomy" id="373054"/>
    <lineage>
        <taxon>Bacteria</taxon>
        <taxon>Bacillati</taxon>
        <taxon>Bacillota</taxon>
        <taxon>Bacilli</taxon>
        <taxon>Bacillales</taxon>
        <taxon>Bacillaceae</taxon>
        <taxon>Calditerricola</taxon>
    </lineage>
</organism>
<protein>
    <submittedName>
        <fullName evidence="11">Malate oxidoreductase</fullName>
    </submittedName>
</protein>
<gene>
    <name evidence="11" type="ORF">GCM10007043_10620</name>
</gene>
<evidence type="ECO:0000256" key="5">
    <source>
        <dbReference type="PIRSR" id="PIRSR000106-1"/>
    </source>
</evidence>
<dbReference type="InterPro" id="IPR015884">
    <property type="entry name" value="Malic_enzyme_CS"/>
</dbReference>
<feature type="active site" description="Proton acceptor" evidence="5">
    <location>
        <position position="169"/>
    </location>
</feature>
<dbReference type="InterPro" id="IPR046346">
    <property type="entry name" value="Aminoacid_DH-like_N_sf"/>
</dbReference>